<sequence>MGGGGGGGASQPWRKARQLWQLAARATSYSTTSAMHTPTESAGRVLPPKSRLTWRRLLTGSVLGSVIAGGAYVGTSDEATISNWAFQGASLLNPLFKFFEPEDAHRLAIWAAAHGLVPKEMRPDPYVLEVTVWGRSFSNPVGLAAGFDKNAEAVEGLLGLGFGFVEVGSVTPIPQEGNPRPRVFRVPEQGAIINRYGFNSEGIVAVAKRLGAQHGKRRLAETTRGDPFGSDTRIAPGNAGAGVIGVNLGKNKTSEDAAADYVQGVHTLSQYADYLVINISSPNTPGLRKLQGRKQLQDLIKKVLAARDEMQWGEAGPPPLLVKIAPDLSKQDLADIAAVALALRLDGLVVTNTTVSRPDSVLGLVHADETGGLSGKPLFNIANEVLRDMYVLTKGKIPLVGCGGISSGEDAYKKIRAGATLVQLYTAFAYEGPAMLPRIKADLAACLERDGFKSIREAIGADHRSC</sequence>
<evidence type="ECO:0000313" key="19">
    <source>
        <dbReference type="Proteomes" id="UP000822688"/>
    </source>
</evidence>
<dbReference type="GO" id="GO:0106430">
    <property type="term" value="F:dihydroorotate dehydrogenase (quinone) activity"/>
    <property type="evidence" value="ECO:0007669"/>
    <property type="project" value="UniProtKB-EC"/>
</dbReference>
<gene>
    <name evidence="18" type="ORF">KC19_7G138100</name>
</gene>
<evidence type="ECO:0000256" key="13">
    <source>
        <dbReference type="ARBA" id="ARBA00023128"/>
    </source>
</evidence>
<dbReference type="GO" id="GO:0009220">
    <property type="term" value="P:pyrimidine ribonucleotide biosynthetic process"/>
    <property type="evidence" value="ECO:0007669"/>
    <property type="project" value="TreeGrafter"/>
</dbReference>
<dbReference type="CDD" id="cd04738">
    <property type="entry name" value="DHOD_2_like"/>
    <property type="match status" value="1"/>
</dbReference>
<name>A0A8T0H7V9_CERPU</name>
<evidence type="ECO:0000256" key="4">
    <source>
        <dbReference type="ARBA" id="ARBA00012791"/>
    </source>
</evidence>
<proteinExistence type="inferred from homology"/>
<comment type="pathway">
    <text evidence="2 16">Pyrimidine metabolism; UMP biosynthesis via de novo pathway; orotate from (S)-dihydroorotate (quinone route): step 1/1.</text>
</comment>
<evidence type="ECO:0000256" key="2">
    <source>
        <dbReference type="ARBA" id="ARBA00005161"/>
    </source>
</evidence>
<dbReference type="AlphaFoldDB" id="A0A8T0H7V9"/>
<evidence type="ECO:0000256" key="10">
    <source>
        <dbReference type="ARBA" id="ARBA00022946"/>
    </source>
</evidence>
<evidence type="ECO:0000313" key="18">
    <source>
        <dbReference type="EMBL" id="KAG0567483.1"/>
    </source>
</evidence>
<dbReference type="EC" id="1.3.5.2" evidence="4 16"/>
<feature type="domain" description="Dihydroorotate dehydrogenase catalytic" evidence="17">
    <location>
        <begin position="128"/>
        <end position="447"/>
    </location>
</feature>
<evidence type="ECO:0000256" key="1">
    <source>
        <dbReference type="ARBA" id="ARBA00004434"/>
    </source>
</evidence>
<dbReference type="Gene3D" id="3.20.20.70">
    <property type="entry name" value="Aldolase class I"/>
    <property type="match status" value="1"/>
</dbReference>
<dbReference type="PROSITE" id="PS00912">
    <property type="entry name" value="DHODEHASE_2"/>
    <property type="match status" value="1"/>
</dbReference>
<evidence type="ECO:0000256" key="9">
    <source>
        <dbReference type="ARBA" id="ARBA00022792"/>
    </source>
</evidence>
<reference evidence="18" key="1">
    <citation type="submission" date="2020-06" db="EMBL/GenBank/DDBJ databases">
        <title>WGS assembly of Ceratodon purpureus strain R40.</title>
        <authorList>
            <person name="Carey S.B."/>
            <person name="Jenkins J."/>
            <person name="Shu S."/>
            <person name="Lovell J.T."/>
            <person name="Sreedasyam A."/>
            <person name="Maumus F."/>
            <person name="Tiley G.P."/>
            <person name="Fernandez-Pozo N."/>
            <person name="Barry K."/>
            <person name="Chen C."/>
            <person name="Wang M."/>
            <person name="Lipzen A."/>
            <person name="Daum C."/>
            <person name="Saski C.A."/>
            <person name="Payton A.C."/>
            <person name="Mcbreen J.C."/>
            <person name="Conrad R.E."/>
            <person name="Kollar L.M."/>
            <person name="Olsson S."/>
            <person name="Huttunen S."/>
            <person name="Landis J.B."/>
            <person name="Wickett N.J."/>
            <person name="Johnson M.G."/>
            <person name="Rensing S.A."/>
            <person name="Grimwood J."/>
            <person name="Schmutz J."/>
            <person name="Mcdaniel S.F."/>
        </authorList>
    </citation>
    <scope>NUCLEOTIDE SEQUENCE</scope>
    <source>
        <strain evidence="18">R40</strain>
    </source>
</reference>
<keyword evidence="10" id="KW-0809">Transit peptide</keyword>
<dbReference type="FunFam" id="3.20.20.70:FF:000066">
    <property type="entry name" value="Dihydroorotate dehydrogenase (quinone), mitochondrial"/>
    <property type="match status" value="1"/>
</dbReference>
<evidence type="ECO:0000256" key="14">
    <source>
        <dbReference type="ARBA" id="ARBA00023136"/>
    </source>
</evidence>
<evidence type="ECO:0000256" key="16">
    <source>
        <dbReference type="RuleBase" id="RU361255"/>
    </source>
</evidence>
<keyword evidence="14" id="KW-0472">Membrane</keyword>
<keyword evidence="7 16" id="KW-0288">FMN</keyword>
<keyword evidence="8" id="KW-0812">Transmembrane</keyword>
<dbReference type="GO" id="GO:0006207">
    <property type="term" value="P:'de novo' pyrimidine nucleobase biosynthetic process"/>
    <property type="evidence" value="ECO:0007669"/>
    <property type="project" value="InterPro"/>
</dbReference>
<dbReference type="OrthoDB" id="14784at2759"/>
<keyword evidence="6 16" id="KW-0285">Flavoprotein</keyword>
<accession>A0A8T0H7V9</accession>
<dbReference type="InterPro" id="IPR001295">
    <property type="entry name" value="Dihydroorotate_DH_CS"/>
</dbReference>
<evidence type="ECO:0000259" key="17">
    <source>
        <dbReference type="Pfam" id="PF01180"/>
    </source>
</evidence>
<dbReference type="InterPro" id="IPR050074">
    <property type="entry name" value="DHO_dehydrogenase"/>
</dbReference>
<dbReference type="PROSITE" id="PS00911">
    <property type="entry name" value="DHODEHASE_1"/>
    <property type="match status" value="1"/>
</dbReference>
<dbReference type="Pfam" id="PF01180">
    <property type="entry name" value="DHO_dh"/>
    <property type="match status" value="1"/>
</dbReference>
<dbReference type="InterPro" id="IPR013785">
    <property type="entry name" value="Aldolase_TIM"/>
</dbReference>
<organism evidence="18 19">
    <name type="scientific">Ceratodon purpureus</name>
    <name type="common">Fire moss</name>
    <name type="synonym">Dicranum purpureum</name>
    <dbReference type="NCBI Taxonomy" id="3225"/>
    <lineage>
        <taxon>Eukaryota</taxon>
        <taxon>Viridiplantae</taxon>
        <taxon>Streptophyta</taxon>
        <taxon>Embryophyta</taxon>
        <taxon>Bryophyta</taxon>
        <taxon>Bryophytina</taxon>
        <taxon>Bryopsida</taxon>
        <taxon>Dicranidae</taxon>
        <taxon>Pseudoditrichales</taxon>
        <taxon>Ditrichaceae</taxon>
        <taxon>Ceratodon</taxon>
    </lineage>
</organism>
<dbReference type="InterPro" id="IPR005719">
    <property type="entry name" value="Dihydroorotate_DH_2"/>
</dbReference>
<dbReference type="InterPro" id="IPR005720">
    <property type="entry name" value="Dihydroorotate_DH_cat"/>
</dbReference>
<keyword evidence="19" id="KW-1185">Reference proteome</keyword>
<comment type="subcellular location">
    <subcellularLocation>
        <location evidence="1 16">Mitochondrion inner membrane</location>
        <topology evidence="1 16">Single-pass membrane protein</topology>
    </subcellularLocation>
</comment>
<protein>
    <recommendedName>
        <fullName evidence="5 16">Dihydroorotate dehydrogenase (quinone), mitochondrial</fullName>
        <shortName evidence="16">DHOdehase</shortName>
        <ecNumber evidence="4 16">1.3.5.2</ecNumber>
    </recommendedName>
</protein>
<dbReference type="NCBIfam" id="TIGR01036">
    <property type="entry name" value="pyrD_sub2"/>
    <property type="match status" value="1"/>
</dbReference>
<evidence type="ECO:0000256" key="6">
    <source>
        <dbReference type="ARBA" id="ARBA00022630"/>
    </source>
</evidence>
<dbReference type="NCBIfam" id="NF003645">
    <property type="entry name" value="PRK05286.1-2"/>
    <property type="match status" value="1"/>
</dbReference>
<evidence type="ECO:0000256" key="7">
    <source>
        <dbReference type="ARBA" id="ARBA00022643"/>
    </source>
</evidence>
<evidence type="ECO:0000256" key="15">
    <source>
        <dbReference type="ARBA" id="ARBA00048639"/>
    </source>
</evidence>
<dbReference type="PANTHER" id="PTHR48109:SF4">
    <property type="entry name" value="DIHYDROOROTATE DEHYDROGENASE (QUINONE), MITOCHONDRIAL"/>
    <property type="match status" value="1"/>
</dbReference>
<keyword evidence="11" id="KW-1133">Transmembrane helix</keyword>
<comment type="catalytic activity">
    <reaction evidence="15 16">
        <text>(S)-dihydroorotate + a quinone = orotate + a quinol</text>
        <dbReference type="Rhea" id="RHEA:30187"/>
        <dbReference type="ChEBI" id="CHEBI:24646"/>
        <dbReference type="ChEBI" id="CHEBI:30839"/>
        <dbReference type="ChEBI" id="CHEBI:30864"/>
        <dbReference type="ChEBI" id="CHEBI:132124"/>
        <dbReference type="EC" id="1.3.5.2"/>
    </reaction>
</comment>
<keyword evidence="12 16" id="KW-0560">Oxidoreductase</keyword>
<dbReference type="GO" id="GO:0005743">
    <property type="term" value="C:mitochondrial inner membrane"/>
    <property type="evidence" value="ECO:0007669"/>
    <property type="project" value="UniProtKB-SubCell"/>
</dbReference>
<dbReference type="PANTHER" id="PTHR48109">
    <property type="entry name" value="DIHYDROOROTATE DEHYDROGENASE (QUINONE), MITOCHONDRIAL-RELATED"/>
    <property type="match status" value="1"/>
</dbReference>
<evidence type="ECO:0000256" key="5">
    <source>
        <dbReference type="ARBA" id="ARBA00017599"/>
    </source>
</evidence>
<comment type="caution">
    <text evidence="18">The sequence shown here is derived from an EMBL/GenBank/DDBJ whole genome shotgun (WGS) entry which is preliminary data.</text>
</comment>
<evidence type="ECO:0000256" key="11">
    <source>
        <dbReference type="ARBA" id="ARBA00022989"/>
    </source>
</evidence>
<comment type="cofactor">
    <cofactor evidence="16">
        <name>FMN</name>
        <dbReference type="ChEBI" id="CHEBI:58210"/>
    </cofactor>
    <text evidence="16">Binds 1 FMN per subunit.</text>
</comment>
<evidence type="ECO:0000256" key="12">
    <source>
        <dbReference type="ARBA" id="ARBA00023002"/>
    </source>
</evidence>
<comment type="similarity">
    <text evidence="3 16">Belongs to the dihydroorotate dehydrogenase family. Type 2 subfamily.</text>
</comment>
<dbReference type="Proteomes" id="UP000822688">
    <property type="component" value="Chromosome 7"/>
</dbReference>
<keyword evidence="13 16" id="KW-0496">Mitochondrion</keyword>
<keyword evidence="9 16" id="KW-0999">Mitochondrion inner membrane</keyword>
<dbReference type="SUPFAM" id="SSF51395">
    <property type="entry name" value="FMN-linked oxidoreductases"/>
    <property type="match status" value="1"/>
</dbReference>
<evidence type="ECO:0000256" key="3">
    <source>
        <dbReference type="ARBA" id="ARBA00005359"/>
    </source>
</evidence>
<dbReference type="EMBL" id="CM026428">
    <property type="protein sequence ID" value="KAG0567483.1"/>
    <property type="molecule type" value="Genomic_DNA"/>
</dbReference>
<evidence type="ECO:0000256" key="8">
    <source>
        <dbReference type="ARBA" id="ARBA00022692"/>
    </source>
</evidence>